<dbReference type="PANTHER" id="PTHR43646:SF2">
    <property type="entry name" value="GLYCOSYLTRANSFERASE 2-LIKE DOMAIN-CONTAINING PROTEIN"/>
    <property type="match status" value="1"/>
</dbReference>
<comment type="pathway">
    <text evidence="7">Carotenoid biosynthesis; staphyloxanthin biosynthesis; staphyloxanthin from farnesyl diphosphate: step 4/5.</text>
</comment>
<dbReference type="GO" id="GO:0016757">
    <property type="term" value="F:glycosyltransferase activity"/>
    <property type="evidence" value="ECO:0007669"/>
    <property type="project" value="UniProtKB-KW"/>
</dbReference>
<evidence type="ECO:0000313" key="12">
    <source>
        <dbReference type="Proteomes" id="UP000619260"/>
    </source>
</evidence>
<dbReference type="PANTHER" id="PTHR43646">
    <property type="entry name" value="GLYCOSYLTRANSFERASE"/>
    <property type="match status" value="1"/>
</dbReference>
<gene>
    <name evidence="11" type="ORF">Val02_14350</name>
</gene>
<dbReference type="RefSeq" id="WP_203898119.1">
    <property type="nucleotide sequence ID" value="NZ_BOPF01000004.1"/>
</dbReference>
<dbReference type="EMBL" id="BOPF01000004">
    <property type="protein sequence ID" value="GIJ44549.1"/>
    <property type="molecule type" value="Genomic_DNA"/>
</dbReference>
<keyword evidence="2" id="KW-1003">Cell membrane</keyword>
<keyword evidence="4" id="KW-0808">Transferase</keyword>
<sequence length="276" mass="29981">MISVVVPAHNESAVLGRLLSGLLRDALPDEFDVIVVANGCTDDTADVARGYGVTVLESPVPSKFAALRLGDEHAKGFPRLYVDADVELRTDDARALADALAEPGVLAVAPARDVALDRRPLSVRWYYQFWERLPVVREGLFGRGVIGVNAAGKERLGAIPDVLGDDLAASVAFEPAARRVVPRARVTVHAPRTRADLVKRRVRSVTATTQLAARTAATDSARTTRGDLLGVLRREPAMALRLPVFLGITAISRRRARQHIVAGDYTTWHRDESSRT</sequence>
<name>A0A8J3YG11_9ACTN</name>
<evidence type="ECO:0000256" key="2">
    <source>
        <dbReference type="ARBA" id="ARBA00022475"/>
    </source>
</evidence>
<keyword evidence="12" id="KW-1185">Reference proteome</keyword>
<evidence type="ECO:0000256" key="8">
    <source>
        <dbReference type="ARBA" id="ARBA00038120"/>
    </source>
</evidence>
<evidence type="ECO:0000256" key="3">
    <source>
        <dbReference type="ARBA" id="ARBA00022676"/>
    </source>
</evidence>
<evidence type="ECO:0000256" key="4">
    <source>
        <dbReference type="ARBA" id="ARBA00022679"/>
    </source>
</evidence>
<dbReference type="InterPro" id="IPR029044">
    <property type="entry name" value="Nucleotide-diphossugar_trans"/>
</dbReference>
<keyword evidence="5" id="KW-0472">Membrane</keyword>
<evidence type="ECO:0000259" key="10">
    <source>
        <dbReference type="Pfam" id="PF00535"/>
    </source>
</evidence>
<dbReference type="AlphaFoldDB" id="A0A8J3YG11"/>
<reference evidence="11" key="1">
    <citation type="submission" date="2021-01" db="EMBL/GenBank/DDBJ databases">
        <title>Whole genome shotgun sequence of Virgisporangium aliadipatigenens NBRC 105644.</title>
        <authorList>
            <person name="Komaki H."/>
            <person name="Tamura T."/>
        </authorList>
    </citation>
    <scope>NUCLEOTIDE SEQUENCE</scope>
    <source>
        <strain evidence="11">NBRC 105644</strain>
    </source>
</reference>
<evidence type="ECO:0000256" key="1">
    <source>
        <dbReference type="ARBA" id="ARBA00004236"/>
    </source>
</evidence>
<protein>
    <recommendedName>
        <fullName evidence="9">4,4'-diaponeurosporenoate glycosyltransferase</fullName>
    </recommendedName>
</protein>
<evidence type="ECO:0000256" key="7">
    <source>
        <dbReference type="ARBA" id="ARBA00037904"/>
    </source>
</evidence>
<accession>A0A8J3YG11</accession>
<comment type="subcellular location">
    <subcellularLocation>
        <location evidence="1">Cell membrane</location>
    </subcellularLocation>
</comment>
<comment type="function">
    <text evidence="6">Catalyzes the glycosylation of 4,4'-diaponeurosporenoate, i.e. the esterification of glucose at the C1'' position with the carboxyl group of 4,4'-diaponeurosporenic acid, to form glycosyl-4,4'-diaponeurosporenoate. This is a step in the biosynthesis of staphyloxanthin, an orange pigment present in most staphylococci strains.</text>
</comment>
<organism evidence="11 12">
    <name type="scientific">Virgisporangium aliadipatigenens</name>
    <dbReference type="NCBI Taxonomy" id="741659"/>
    <lineage>
        <taxon>Bacteria</taxon>
        <taxon>Bacillati</taxon>
        <taxon>Actinomycetota</taxon>
        <taxon>Actinomycetes</taxon>
        <taxon>Micromonosporales</taxon>
        <taxon>Micromonosporaceae</taxon>
        <taxon>Virgisporangium</taxon>
    </lineage>
</organism>
<dbReference type="Proteomes" id="UP000619260">
    <property type="component" value="Unassembled WGS sequence"/>
</dbReference>
<evidence type="ECO:0000256" key="5">
    <source>
        <dbReference type="ARBA" id="ARBA00023136"/>
    </source>
</evidence>
<evidence type="ECO:0000256" key="6">
    <source>
        <dbReference type="ARBA" id="ARBA00037281"/>
    </source>
</evidence>
<evidence type="ECO:0000256" key="9">
    <source>
        <dbReference type="ARBA" id="ARBA00040345"/>
    </source>
</evidence>
<dbReference type="SUPFAM" id="SSF53448">
    <property type="entry name" value="Nucleotide-diphospho-sugar transferases"/>
    <property type="match status" value="1"/>
</dbReference>
<comment type="caution">
    <text evidence="11">The sequence shown here is derived from an EMBL/GenBank/DDBJ whole genome shotgun (WGS) entry which is preliminary data.</text>
</comment>
<dbReference type="GO" id="GO:0005886">
    <property type="term" value="C:plasma membrane"/>
    <property type="evidence" value="ECO:0007669"/>
    <property type="project" value="UniProtKB-SubCell"/>
</dbReference>
<dbReference type="Pfam" id="PF00535">
    <property type="entry name" value="Glycos_transf_2"/>
    <property type="match status" value="1"/>
</dbReference>
<dbReference type="Gene3D" id="3.90.550.10">
    <property type="entry name" value="Spore Coat Polysaccharide Biosynthesis Protein SpsA, Chain A"/>
    <property type="match status" value="1"/>
</dbReference>
<feature type="domain" description="Glycosyltransferase 2-like" evidence="10">
    <location>
        <begin position="3"/>
        <end position="120"/>
    </location>
</feature>
<comment type="similarity">
    <text evidence="8">Belongs to the glycosyltransferase 2 family. CrtQ subfamily.</text>
</comment>
<dbReference type="InterPro" id="IPR001173">
    <property type="entry name" value="Glyco_trans_2-like"/>
</dbReference>
<proteinExistence type="inferred from homology"/>
<evidence type="ECO:0000313" key="11">
    <source>
        <dbReference type="EMBL" id="GIJ44549.1"/>
    </source>
</evidence>
<keyword evidence="3" id="KW-0328">Glycosyltransferase</keyword>